<protein>
    <recommendedName>
        <fullName evidence="3">Fungal N-terminal domain-containing protein</fullName>
    </recommendedName>
</protein>
<sequence length="405" mass="44698">MADPLSIASSIVGILSAAGKVIEILGPYISAAKDTPRIAVSVHTEVVNSRIILSALHSLLDNLGAASRNRSLLVSIDDLIAVFTNGVFIFSELEGSVSPMGFSSTDRIRARMQWARKESELSGILTRLQAFKNTTLLLLNILQCDSDRRAARTQDELATKVLNLLQNDDLSRRLESLEDTFDALSRIEPRNPEEAQRRAVDLSKECSEGQSLCLLSTKKAESVDGAPYESSNSPEPPFTMPKFEFQAALDESMPYRRAKEDTVDNSVKESVAASNAWSIFSGISLSDVSILSHIAIPVYPADIFNAHHYEFMEPKASKVYTTRRPSEATIGKWAKSVRRVARPRQLRFDVLFEVPVIFLCRPENHKGSLANTPIIFIDGSPDSLEGTMSDLPSVANPPHRDREVL</sequence>
<comment type="caution">
    <text evidence="1">The sequence shown here is derived from an EMBL/GenBank/DDBJ whole genome shotgun (WGS) entry which is preliminary data.</text>
</comment>
<dbReference type="RefSeq" id="XP_045264788.1">
    <property type="nucleotide sequence ID" value="XM_045405686.1"/>
</dbReference>
<name>A0A8H4CKM9_COLGL</name>
<dbReference type="GeneID" id="69012818"/>
<accession>A0A8H4CKM9</accession>
<gene>
    <name evidence="1" type="ORF">GCG54_00005668</name>
</gene>
<keyword evidence="2" id="KW-1185">Reference proteome</keyword>
<dbReference type="Proteomes" id="UP000613401">
    <property type="component" value="Unassembled WGS sequence"/>
</dbReference>
<dbReference type="AlphaFoldDB" id="A0A8H4CKM9"/>
<evidence type="ECO:0000313" key="1">
    <source>
        <dbReference type="EMBL" id="KAF3805629.1"/>
    </source>
</evidence>
<evidence type="ECO:0008006" key="3">
    <source>
        <dbReference type="Google" id="ProtNLM"/>
    </source>
</evidence>
<proteinExistence type="predicted"/>
<dbReference type="EMBL" id="WVTB01000041">
    <property type="protein sequence ID" value="KAF3805629.1"/>
    <property type="molecule type" value="Genomic_DNA"/>
</dbReference>
<reference evidence="1" key="1">
    <citation type="journal article" date="2020" name="Phytopathology">
        <title>Genome sequence and comparative analysis of Colletotrichum gloeosporioides isolated from Liriodendron leaves.</title>
        <authorList>
            <person name="Fu F.F."/>
            <person name="Hao Z."/>
            <person name="Wang P."/>
            <person name="Lu Y."/>
            <person name="Xue L.J."/>
            <person name="Wei G."/>
            <person name="Tian Y."/>
            <person name="Baishi H."/>
            <person name="Xu H."/>
            <person name="Shi J."/>
            <person name="Cheng T."/>
            <person name="Wang G."/>
            <person name="Yi Y."/>
            <person name="Chen J."/>
        </authorList>
    </citation>
    <scope>NUCLEOTIDE SEQUENCE</scope>
    <source>
        <strain evidence="1">Lc1</strain>
    </source>
</reference>
<evidence type="ECO:0000313" key="2">
    <source>
        <dbReference type="Proteomes" id="UP000613401"/>
    </source>
</evidence>
<organism evidence="1 2">
    <name type="scientific">Colletotrichum gloeosporioides</name>
    <name type="common">Anthracnose fungus</name>
    <name type="synonym">Glomerella cingulata</name>
    <dbReference type="NCBI Taxonomy" id="474922"/>
    <lineage>
        <taxon>Eukaryota</taxon>
        <taxon>Fungi</taxon>
        <taxon>Dikarya</taxon>
        <taxon>Ascomycota</taxon>
        <taxon>Pezizomycotina</taxon>
        <taxon>Sordariomycetes</taxon>
        <taxon>Hypocreomycetidae</taxon>
        <taxon>Glomerellales</taxon>
        <taxon>Glomerellaceae</taxon>
        <taxon>Colletotrichum</taxon>
        <taxon>Colletotrichum gloeosporioides species complex</taxon>
    </lineage>
</organism>
<reference evidence="1" key="2">
    <citation type="submission" date="2020-03" db="EMBL/GenBank/DDBJ databases">
        <authorList>
            <person name="Fu F.-F."/>
            <person name="Chen J."/>
        </authorList>
    </citation>
    <scope>NUCLEOTIDE SEQUENCE</scope>
    <source>
        <strain evidence="1">Lc1</strain>
    </source>
</reference>